<dbReference type="Proteomes" id="UP000530234">
    <property type="component" value="Unassembled WGS sequence"/>
</dbReference>
<keyword evidence="3" id="KW-1185">Reference proteome</keyword>
<organism evidence="2 3">
    <name type="scientific">Streptomyces calidiresistens</name>
    <dbReference type="NCBI Taxonomy" id="1485586"/>
    <lineage>
        <taxon>Bacteria</taxon>
        <taxon>Bacillati</taxon>
        <taxon>Actinomycetota</taxon>
        <taxon>Actinomycetes</taxon>
        <taxon>Kitasatosporales</taxon>
        <taxon>Streptomycetaceae</taxon>
        <taxon>Streptomyces</taxon>
    </lineage>
</organism>
<evidence type="ECO:0000313" key="2">
    <source>
        <dbReference type="EMBL" id="MBB0228540.1"/>
    </source>
</evidence>
<gene>
    <name evidence="2" type="ORF">FOE67_03200</name>
</gene>
<dbReference type="RefSeq" id="WP_182660209.1">
    <property type="nucleotide sequence ID" value="NZ_VKHS01000033.1"/>
</dbReference>
<dbReference type="EMBL" id="VKHS01000033">
    <property type="protein sequence ID" value="MBB0228540.1"/>
    <property type="molecule type" value="Genomic_DNA"/>
</dbReference>
<accession>A0A7W3T096</accession>
<reference evidence="3" key="1">
    <citation type="submission" date="2019-10" db="EMBL/GenBank/DDBJ databases">
        <title>Streptomyces sp. nov., a novel actinobacterium isolated from alkaline environment.</title>
        <authorList>
            <person name="Golinska P."/>
        </authorList>
    </citation>
    <scope>NUCLEOTIDE SEQUENCE [LARGE SCALE GENOMIC DNA]</scope>
    <source>
        <strain evidence="3">DSM 42108</strain>
    </source>
</reference>
<sequence>MAMRGRINAHSLPGPVVLYAVAPSDQPSPDLSHAVTRGPRRPPIAGTFHDPSAAIAPEERPGWQRVRAAIAAGYATGVVAFDRMAISPDDDLYLEELEWLGARYAFLHLLRDETEAR</sequence>
<dbReference type="AlphaFoldDB" id="A0A7W3T096"/>
<evidence type="ECO:0008006" key="4">
    <source>
        <dbReference type="Google" id="ProtNLM"/>
    </source>
</evidence>
<feature type="region of interest" description="Disordered" evidence="1">
    <location>
        <begin position="25"/>
        <end position="55"/>
    </location>
</feature>
<name>A0A7W3T096_9ACTN</name>
<evidence type="ECO:0000256" key="1">
    <source>
        <dbReference type="SAM" id="MobiDB-lite"/>
    </source>
</evidence>
<comment type="caution">
    <text evidence="2">The sequence shown here is derived from an EMBL/GenBank/DDBJ whole genome shotgun (WGS) entry which is preliminary data.</text>
</comment>
<evidence type="ECO:0000313" key="3">
    <source>
        <dbReference type="Proteomes" id="UP000530234"/>
    </source>
</evidence>
<protein>
    <recommendedName>
        <fullName evidence="4">Resolvase/invertase-type recombinase catalytic domain-containing protein</fullName>
    </recommendedName>
</protein>
<proteinExistence type="predicted"/>